<dbReference type="PATRIC" id="fig|1286631.3.peg.2052"/>
<feature type="transmembrane region" description="Helical" evidence="10">
    <location>
        <begin position="12"/>
        <end position="33"/>
    </location>
</feature>
<organism evidence="11 12">
    <name type="scientific">Sphaerotilus natans subsp. natans DSM 6575</name>
    <dbReference type="NCBI Taxonomy" id="1286631"/>
    <lineage>
        <taxon>Bacteria</taxon>
        <taxon>Pseudomonadati</taxon>
        <taxon>Pseudomonadota</taxon>
        <taxon>Betaproteobacteria</taxon>
        <taxon>Burkholderiales</taxon>
        <taxon>Sphaerotilaceae</taxon>
        <taxon>Sphaerotilus</taxon>
    </lineage>
</organism>
<keyword evidence="11" id="KW-0282">Flagellum</keyword>
<keyword evidence="8 10" id="KW-0975">Bacterial flagellum</keyword>
<keyword evidence="6 10" id="KW-1133">Transmembrane helix</keyword>
<keyword evidence="11" id="KW-0966">Cell projection</keyword>
<dbReference type="RefSeq" id="WP_037481509.1">
    <property type="nucleotide sequence ID" value="NZ_AZRA01000051.1"/>
</dbReference>
<dbReference type="PANTHER" id="PTHR30065:SF8">
    <property type="entry name" value="FLAGELLAR BIOSYNTHETIC PROTEIN FLIR"/>
    <property type="match status" value="1"/>
</dbReference>
<feature type="transmembrane region" description="Helical" evidence="10">
    <location>
        <begin position="183"/>
        <end position="202"/>
    </location>
</feature>
<dbReference type="PANTHER" id="PTHR30065">
    <property type="entry name" value="FLAGELLAR BIOSYNTHETIC PROTEIN FLIR"/>
    <property type="match status" value="1"/>
</dbReference>
<keyword evidence="11" id="KW-0969">Cilium</keyword>
<reference evidence="11 12" key="1">
    <citation type="journal article" date="2014" name="FEMS Microbiol. Ecol.">
        <title>Sphaerotilus natans encrusted with nanoball-shaped Fe(III) oxide minerals formed by nitrate-reducing mixotrophic Fe(II) oxidation.</title>
        <authorList>
            <person name="Park S."/>
            <person name="Kim D.H."/>
            <person name="Lee J.H."/>
            <person name="Hur H.G."/>
        </authorList>
    </citation>
    <scope>NUCLEOTIDE SEQUENCE [LARGE SCALE GENOMIC DNA]</scope>
    <source>
        <strain evidence="11 12">DSM 6575</strain>
    </source>
</reference>
<feature type="transmembrane region" description="Helical" evidence="10">
    <location>
        <begin position="214"/>
        <end position="237"/>
    </location>
</feature>
<keyword evidence="7 10" id="KW-0472">Membrane</keyword>
<accession>A0A059KM92</accession>
<feature type="transmembrane region" description="Helical" evidence="10">
    <location>
        <begin position="78"/>
        <end position="99"/>
    </location>
</feature>
<evidence type="ECO:0000256" key="1">
    <source>
        <dbReference type="ARBA" id="ARBA00002578"/>
    </source>
</evidence>
<feature type="transmembrane region" description="Helical" evidence="10">
    <location>
        <begin position="134"/>
        <end position="155"/>
    </location>
</feature>
<dbReference type="PRINTS" id="PR00953">
    <property type="entry name" value="TYPE3IMRPROT"/>
</dbReference>
<dbReference type="EMBL" id="AZRA01000051">
    <property type="protein sequence ID" value="KDB52339.1"/>
    <property type="molecule type" value="Genomic_DNA"/>
</dbReference>
<dbReference type="GO" id="GO:0006605">
    <property type="term" value="P:protein targeting"/>
    <property type="evidence" value="ECO:0007669"/>
    <property type="project" value="UniProtKB-UniRule"/>
</dbReference>
<dbReference type="InterPro" id="IPR006303">
    <property type="entry name" value="FliR"/>
</dbReference>
<evidence type="ECO:0000256" key="4">
    <source>
        <dbReference type="ARBA" id="ARBA00022475"/>
    </source>
</evidence>
<dbReference type="GO" id="GO:0009425">
    <property type="term" value="C:bacterial-type flagellum basal body"/>
    <property type="evidence" value="ECO:0007669"/>
    <property type="project" value="UniProtKB-SubCell"/>
</dbReference>
<evidence type="ECO:0000256" key="2">
    <source>
        <dbReference type="ARBA" id="ARBA00009772"/>
    </source>
</evidence>
<keyword evidence="5 10" id="KW-0812">Transmembrane</keyword>
<evidence type="ECO:0000256" key="8">
    <source>
        <dbReference type="ARBA" id="ARBA00023143"/>
    </source>
</evidence>
<dbReference type="STRING" id="34103.SAMN05421778_13423"/>
<dbReference type="Proteomes" id="UP000026714">
    <property type="component" value="Unassembled WGS sequence"/>
</dbReference>
<comment type="function">
    <text evidence="1 10">Role in flagellar biosynthesis.</text>
</comment>
<evidence type="ECO:0000256" key="10">
    <source>
        <dbReference type="RuleBase" id="RU362071"/>
    </source>
</evidence>
<evidence type="ECO:0000256" key="7">
    <source>
        <dbReference type="ARBA" id="ARBA00023136"/>
    </source>
</evidence>
<keyword evidence="12" id="KW-1185">Reference proteome</keyword>
<feature type="transmembrane region" description="Helical" evidence="10">
    <location>
        <begin position="40"/>
        <end position="58"/>
    </location>
</feature>
<gene>
    <name evidence="11" type="ORF">X805_20880</name>
</gene>
<dbReference type="AlphaFoldDB" id="A0A059KM92"/>
<proteinExistence type="inferred from homology"/>
<dbReference type="GO" id="GO:0044780">
    <property type="term" value="P:bacterial-type flagellum assembly"/>
    <property type="evidence" value="ECO:0007669"/>
    <property type="project" value="UniProtKB-UniRule"/>
</dbReference>
<dbReference type="NCBIfam" id="TIGR01400">
    <property type="entry name" value="fliR"/>
    <property type="match status" value="1"/>
</dbReference>
<comment type="similarity">
    <text evidence="2 10">Belongs to the FliR/MopE/SpaR family.</text>
</comment>
<evidence type="ECO:0000313" key="11">
    <source>
        <dbReference type="EMBL" id="KDB52339.1"/>
    </source>
</evidence>
<comment type="caution">
    <text evidence="11">The sequence shown here is derived from an EMBL/GenBank/DDBJ whole genome shotgun (WGS) entry which is preliminary data.</text>
</comment>
<evidence type="ECO:0000256" key="5">
    <source>
        <dbReference type="ARBA" id="ARBA00022692"/>
    </source>
</evidence>
<evidence type="ECO:0000256" key="6">
    <source>
        <dbReference type="ARBA" id="ARBA00022989"/>
    </source>
</evidence>
<dbReference type="Pfam" id="PF01311">
    <property type="entry name" value="Bac_export_1"/>
    <property type="match status" value="1"/>
</dbReference>
<evidence type="ECO:0000256" key="3">
    <source>
        <dbReference type="ARBA" id="ARBA00021717"/>
    </source>
</evidence>
<dbReference type="InterPro" id="IPR002010">
    <property type="entry name" value="T3SS_IM_R"/>
</dbReference>
<evidence type="ECO:0000256" key="9">
    <source>
        <dbReference type="NCBIfam" id="TIGR01400"/>
    </source>
</evidence>
<evidence type="ECO:0000313" key="12">
    <source>
        <dbReference type="Proteomes" id="UP000026714"/>
    </source>
</evidence>
<name>A0A059KM92_9BURK</name>
<keyword evidence="4 10" id="KW-1003">Cell membrane</keyword>
<sequence length="254" mass="27674">MIGFSEAQLLQWVVPLLWPLLRILGLFAAAPVLSMRVIPVRVRIGLALLTALCAQPVLPPMPVLPLDTPTALAMVAQQVFIGVTIGFAAKVVFTAIEFAGEVIGLQMGLNFATFFDPTTSGQSTVSARLFNTMAAWLFVVINGHLLLVEVVVASFHQFPVTDHPFDLLRSIQPQVWGAELFRYGLWIALPTVAMLLFVNLVLGVISRVAQQLQIFSIGFVVTISVGLLGLLLTLPLLQRPMLAVLERLLGLFQP</sequence>
<comment type="subcellular location">
    <subcellularLocation>
        <location evidence="10">Cell membrane</location>
        <topology evidence="10">Multi-pass membrane protein</topology>
    </subcellularLocation>
    <subcellularLocation>
        <location evidence="10">Bacterial flagellum basal body</location>
    </subcellularLocation>
</comment>
<dbReference type="GO" id="GO:0005886">
    <property type="term" value="C:plasma membrane"/>
    <property type="evidence" value="ECO:0007669"/>
    <property type="project" value="UniProtKB-SubCell"/>
</dbReference>
<dbReference type="eggNOG" id="COG1684">
    <property type="taxonomic scope" value="Bacteria"/>
</dbReference>
<protein>
    <recommendedName>
        <fullName evidence="3 9">Flagellar biosynthetic protein FliR</fullName>
    </recommendedName>
</protein>